<sequence>MPQTIVLDKIRRLILLKTGIKTISPSDCRFIGLSIQKEISKNVSETTLKRLFGFAEVKNKFSKYTINALLEYIEKSGSYDLVEKELYHLSNTNEKFSTIQLNAIDITLNTLRSTKNRSSVPYSFTIPRCFAKLDFDHFYNSDYSFTAFVSQAGYGKSILLSHLVQTSFVDNDAKYKSDTVLFVYARDIFDDQNEYSNIEDRIKSKIGLNQRTNLIEYFKEKNEKNGSKLVVIIDSFSDLITNKDSKPIIFDKLINLISLIGDEKFVKIVFSMRSTMWSRFYDRIKNIPFLKKKWFPGTYFNLKYQSNIPPLAADEIDSILKKMEPNRADKISSTLKSQLKYPFYIQWYYLLKEEFPKFDTFTNIIFFEIVDRFVRDKIYQTSYATEKVLFCKKIISLSNNGKGRKAVFKSELIADLSNFKNAYRELLAEGILVEEKQELDGFVVDLVRFVHPHLFEYFLFVELLDKHNNVLDKVFFEDIETEYSGNSARFQILQWSTRLLIIKSEFQELNNLLTLNLSNYEKTYLIYFIAENLNYRQNIQPSVATYLEEDELHHMMMNNIIHFDFADSCYKEAICSLLSISKNDKYSFMYLVILSTFDCFSFYKEQLKTRLDELEKLVKQGENWLINPYGLLKYIYSSLAGEEYRNEELLAQIEAFKSGEIVVPKDDEELPGYMEMFSFVLMRTYNVFHGDFNEANRMLNAMITYYPKLMLSENVNSAYLFGMMAFLRAASQSSEMPSLTENIRLKLFHINSIGNSTPYIQIVYLAARALESKNEKDYRTAILYTDKCLEVFRRNNLTLHEILMYNLLIKLYNEIGEQEKRDEYIHQKLMLMDKRNVHGSILHSIK</sequence>
<dbReference type="InterPro" id="IPR027417">
    <property type="entry name" value="P-loop_NTPase"/>
</dbReference>
<evidence type="ECO:0000313" key="2">
    <source>
        <dbReference type="Proteomes" id="UP001517247"/>
    </source>
</evidence>
<protein>
    <recommendedName>
        <fullName evidence="3">NACHT domain-containing protein</fullName>
    </recommendedName>
</protein>
<organism evidence="1 2">
    <name type="scientific">Pedobacter ureilyticus</name>
    <dbReference type="NCBI Taxonomy" id="1393051"/>
    <lineage>
        <taxon>Bacteria</taxon>
        <taxon>Pseudomonadati</taxon>
        <taxon>Bacteroidota</taxon>
        <taxon>Sphingobacteriia</taxon>
        <taxon>Sphingobacteriales</taxon>
        <taxon>Sphingobacteriaceae</taxon>
        <taxon>Pedobacter</taxon>
    </lineage>
</organism>
<dbReference type="EMBL" id="SSHJ02000005">
    <property type="protein sequence ID" value="MFN0255357.1"/>
    <property type="molecule type" value="Genomic_DNA"/>
</dbReference>
<gene>
    <name evidence="1" type="ORF">E6A44_007220</name>
</gene>
<reference evidence="1 2" key="1">
    <citation type="submission" date="2024-12" db="EMBL/GenBank/DDBJ databases">
        <authorList>
            <person name="Hu S."/>
        </authorList>
    </citation>
    <scope>NUCLEOTIDE SEQUENCE [LARGE SCALE GENOMIC DNA]</scope>
    <source>
        <strain evidence="1 2">THG-T11</strain>
    </source>
</reference>
<proteinExistence type="predicted"/>
<dbReference type="Gene3D" id="3.40.50.300">
    <property type="entry name" value="P-loop containing nucleotide triphosphate hydrolases"/>
    <property type="match status" value="1"/>
</dbReference>
<evidence type="ECO:0000313" key="1">
    <source>
        <dbReference type="EMBL" id="MFN0255357.1"/>
    </source>
</evidence>
<accession>A0ABW9J7W3</accession>
<keyword evidence="2" id="KW-1185">Reference proteome</keyword>
<comment type="caution">
    <text evidence="1">The sequence shown here is derived from an EMBL/GenBank/DDBJ whole genome shotgun (WGS) entry which is preliminary data.</text>
</comment>
<dbReference type="Proteomes" id="UP001517247">
    <property type="component" value="Unassembled WGS sequence"/>
</dbReference>
<evidence type="ECO:0008006" key="3">
    <source>
        <dbReference type="Google" id="ProtNLM"/>
    </source>
</evidence>
<dbReference type="RefSeq" id="WP_138722468.1">
    <property type="nucleotide sequence ID" value="NZ_SSHJ02000005.1"/>
</dbReference>
<name>A0ABW9J7W3_9SPHI</name>
<dbReference type="SUPFAM" id="SSF52540">
    <property type="entry name" value="P-loop containing nucleoside triphosphate hydrolases"/>
    <property type="match status" value="1"/>
</dbReference>